<evidence type="ECO:0000256" key="2">
    <source>
        <dbReference type="ARBA" id="ARBA00022980"/>
    </source>
</evidence>
<gene>
    <name evidence="5" type="primary">BnaA07g02110D</name>
    <name evidence="5" type="ORF">GSBRNA2T00065477001</name>
</gene>
<feature type="region of interest" description="Disordered" evidence="4">
    <location>
        <begin position="1"/>
        <end position="25"/>
    </location>
</feature>
<dbReference type="AlphaFoldDB" id="A0A078HJY6"/>
<dbReference type="PaxDb" id="3708-A0A078HJY6"/>
<name>A0A078HJY6_BRANA</name>
<dbReference type="Gene3D" id="4.10.950.10">
    <property type="entry name" value="Ribosomal protein L2, domain 3"/>
    <property type="match status" value="1"/>
</dbReference>
<dbReference type="InterPro" id="IPR008991">
    <property type="entry name" value="Translation_prot_SH3-like_sf"/>
</dbReference>
<dbReference type="SUPFAM" id="SSF50104">
    <property type="entry name" value="Translation proteins SH3-like domain"/>
    <property type="match status" value="1"/>
</dbReference>
<dbReference type="Gramene" id="CDY38172">
    <property type="protein sequence ID" value="CDY38172"/>
    <property type="gene ID" value="GSBRNA2T00065477001"/>
</dbReference>
<dbReference type="GO" id="GO:0003735">
    <property type="term" value="F:structural constituent of ribosome"/>
    <property type="evidence" value="ECO:0007669"/>
    <property type="project" value="InterPro"/>
</dbReference>
<dbReference type="GO" id="GO:1990904">
    <property type="term" value="C:ribonucleoprotein complex"/>
    <property type="evidence" value="ECO:0007669"/>
    <property type="project" value="UniProtKB-KW"/>
</dbReference>
<sequence length="55" mass="5609">MNPVEDPNGGGNHQHIGHVSAVRRDAAPGQKVGLIAARRTGRIRGQAAASAAKAD</sequence>
<dbReference type="STRING" id="3708.A0A078HJY6"/>
<evidence type="ECO:0000256" key="3">
    <source>
        <dbReference type="ARBA" id="ARBA00023274"/>
    </source>
</evidence>
<organism evidence="5 6">
    <name type="scientific">Brassica napus</name>
    <name type="common">Rape</name>
    <dbReference type="NCBI Taxonomy" id="3708"/>
    <lineage>
        <taxon>Eukaryota</taxon>
        <taxon>Viridiplantae</taxon>
        <taxon>Streptophyta</taxon>
        <taxon>Embryophyta</taxon>
        <taxon>Tracheophyta</taxon>
        <taxon>Spermatophyta</taxon>
        <taxon>Magnoliopsida</taxon>
        <taxon>eudicotyledons</taxon>
        <taxon>Gunneridae</taxon>
        <taxon>Pentapetalae</taxon>
        <taxon>rosids</taxon>
        <taxon>malvids</taxon>
        <taxon>Brassicales</taxon>
        <taxon>Brassicaceae</taxon>
        <taxon>Brassiceae</taxon>
        <taxon>Brassica</taxon>
    </lineage>
</organism>
<dbReference type="GO" id="GO:0006412">
    <property type="term" value="P:translation"/>
    <property type="evidence" value="ECO:0007669"/>
    <property type="project" value="InterPro"/>
</dbReference>
<dbReference type="InterPro" id="IPR002171">
    <property type="entry name" value="Ribosomal_uL2"/>
</dbReference>
<evidence type="ECO:0000313" key="6">
    <source>
        <dbReference type="Proteomes" id="UP000028999"/>
    </source>
</evidence>
<dbReference type="PANTHER" id="PTHR13691:SF16">
    <property type="entry name" value="LARGE RIBOSOMAL SUBUNIT PROTEIN UL2"/>
    <property type="match status" value="1"/>
</dbReference>
<comment type="similarity">
    <text evidence="1">Belongs to the universal ribosomal protein uL2 family.</text>
</comment>
<dbReference type="Proteomes" id="UP000028999">
    <property type="component" value="Unassembled WGS sequence"/>
</dbReference>
<reference evidence="5 6" key="1">
    <citation type="journal article" date="2014" name="Science">
        <title>Plant genetics. Early allopolyploid evolution in the post-Neolithic Brassica napus oilseed genome.</title>
        <authorList>
            <person name="Chalhoub B."/>
            <person name="Denoeud F."/>
            <person name="Liu S."/>
            <person name="Parkin I.A."/>
            <person name="Tang H."/>
            <person name="Wang X."/>
            <person name="Chiquet J."/>
            <person name="Belcram H."/>
            <person name="Tong C."/>
            <person name="Samans B."/>
            <person name="Correa M."/>
            <person name="Da Silva C."/>
            <person name="Just J."/>
            <person name="Falentin C."/>
            <person name="Koh C.S."/>
            <person name="Le Clainche I."/>
            <person name="Bernard M."/>
            <person name="Bento P."/>
            <person name="Noel B."/>
            <person name="Labadie K."/>
            <person name="Alberti A."/>
            <person name="Charles M."/>
            <person name="Arnaud D."/>
            <person name="Guo H."/>
            <person name="Daviaud C."/>
            <person name="Alamery S."/>
            <person name="Jabbari K."/>
            <person name="Zhao M."/>
            <person name="Edger P.P."/>
            <person name="Chelaifa H."/>
            <person name="Tack D."/>
            <person name="Lassalle G."/>
            <person name="Mestiri I."/>
            <person name="Schnel N."/>
            <person name="Le Paslier M.C."/>
            <person name="Fan G."/>
            <person name="Renault V."/>
            <person name="Bayer P.E."/>
            <person name="Golicz A.A."/>
            <person name="Manoli S."/>
            <person name="Lee T.H."/>
            <person name="Thi V.H."/>
            <person name="Chalabi S."/>
            <person name="Hu Q."/>
            <person name="Fan C."/>
            <person name="Tollenaere R."/>
            <person name="Lu Y."/>
            <person name="Battail C."/>
            <person name="Shen J."/>
            <person name="Sidebottom C.H."/>
            <person name="Wang X."/>
            <person name="Canaguier A."/>
            <person name="Chauveau A."/>
            <person name="Berard A."/>
            <person name="Deniot G."/>
            <person name="Guan M."/>
            <person name="Liu Z."/>
            <person name="Sun F."/>
            <person name="Lim Y.P."/>
            <person name="Lyons E."/>
            <person name="Town C.D."/>
            <person name="Bancroft I."/>
            <person name="Wang X."/>
            <person name="Meng J."/>
            <person name="Ma J."/>
            <person name="Pires J.C."/>
            <person name="King G.J."/>
            <person name="Brunel D."/>
            <person name="Delourme R."/>
            <person name="Renard M."/>
            <person name="Aury J.M."/>
            <person name="Adams K.L."/>
            <person name="Batley J."/>
            <person name="Snowdon R.J."/>
            <person name="Tost J."/>
            <person name="Edwards D."/>
            <person name="Zhou Y."/>
            <person name="Hua W."/>
            <person name="Sharpe A.G."/>
            <person name="Paterson A.H."/>
            <person name="Guan C."/>
            <person name="Wincker P."/>
        </authorList>
    </citation>
    <scope>NUCLEOTIDE SEQUENCE [LARGE SCALE GENOMIC DNA]</scope>
    <source>
        <strain evidence="6">cv. Darmor-bzh</strain>
    </source>
</reference>
<dbReference type="PANTHER" id="PTHR13691">
    <property type="entry name" value="RIBOSOMAL PROTEIN L2"/>
    <property type="match status" value="1"/>
</dbReference>
<dbReference type="GO" id="GO:0005840">
    <property type="term" value="C:ribosome"/>
    <property type="evidence" value="ECO:0007669"/>
    <property type="project" value="UniProtKB-KW"/>
</dbReference>
<evidence type="ECO:0000256" key="4">
    <source>
        <dbReference type="SAM" id="MobiDB-lite"/>
    </source>
</evidence>
<protein>
    <submittedName>
        <fullName evidence="5">BnaA07g02110D protein</fullName>
    </submittedName>
</protein>
<keyword evidence="3" id="KW-0687">Ribonucleoprotein</keyword>
<keyword evidence="2" id="KW-0689">Ribosomal protein</keyword>
<evidence type="ECO:0000313" key="5">
    <source>
        <dbReference type="EMBL" id="CDY38172.1"/>
    </source>
</evidence>
<accession>A0A078HJY6</accession>
<dbReference type="EMBL" id="LK032417">
    <property type="protein sequence ID" value="CDY38172.1"/>
    <property type="molecule type" value="Genomic_DNA"/>
</dbReference>
<proteinExistence type="inferred from homology"/>
<evidence type="ECO:0000256" key="1">
    <source>
        <dbReference type="ARBA" id="ARBA00005636"/>
    </source>
</evidence>
<dbReference type="InterPro" id="IPR014726">
    <property type="entry name" value="Ribosomal_uL2_dom3"/>
</dbReference>
<keyword evidence="6" id="KW-1185">Reference proteome</keyword>